<sequence>MKAQGNEKGREKKKRVQGQSIVTSDMDVNASAIQDKLQPRAPSRKLENRVTPPIASIRRLGGPAWSTGERQAVAETALRGPCPAAAGNSSQQTLRVAAR</sequence>
<evidence type="ECO:0000256" key="1">
    <source>
        <dbReference type="SAM" id="MobiDB-lite"/>
    </source>
</evidence>
<name>A0A2T8KJN9_9POAL</name>
<feature type="compositionally biased region" description="Basic and acidic residues" evidence="1">
    <location>
        <begin position="1"/>
        <end position="10"/>
    </location>
</feature>
<evidence type="ECO:0000313" key="2">
    <source>
        <dbReference type="EMBL" id="PVH62405.1"/>
    </source>
</evidence>
<dbReference type="Proteomes" id="UP000243499">
    <property type="component" value="Chromosome 3"/>
</dbReference>
<gene>
    <name evidence="2" type="ORF">PAHAL_3G285600</name>
</gene>
<reference evidence="2" key="1">
    <citation type="submission" date="2018-04" db="EMBL/GenBank/DDBJ databases">
        <title>WGS assembly of Panicum hallii.</title>
        <authorList>
            <person name="Lovell J."/>
            <person name="Jenkins J."/>
            <person name="Lowry D."/>
            <person name="Mamidi S."/>
            <person name="Sreedasyam A."/>
            <person name="Weng X."/>
            <person name="Barry K."/>
            <person name="Bonette J."/>
            <person name="Campitelli B."/>
            <person name="Daum C."/>
            <person name="Gordon S."/>
            <person name="Gould B."/>
            <person name="Lipzen A."/>
            <person name="Macqueen A."/>
            <person name="Palacio-Mejia J."/>
            <person name="Plott C."/>
            <person name="Shakirov E."/>
            <person name="Shu S."/>
            <person name="Yoshinaga Y."/>
            <person name="Zane M."/>
            <person name="Rokhsar D."/>
            <person name="Grimwood J."/>
            <person name="Schmutz J."/>
            <person name="Juenger T."/>
        </authorList>
    </citation>
    <scope>NUCLEOTIDE SEQUENCE [LARGE SCALE GENOMIC DNA]</scope>
    <source>
        <strain evidence="2">FIL2</strain>
    </source>
</reference>
<feature type="region of interest" description="Disordered" evidence="1">
    <location>
        <begin position="1"/>
        <end position="68"/>
    </location>
</feature>
<accession>A0A2T8KJN9</accession>
<dbReference type="Gramene" id="PVH62405">
    <property type="protein sequence ID" value="PVH62405"/>
    <property type="gene ID" value="PAHAL_3G285600"/>
</dbReference>
<protein>
    <submittedName>
        <fullName evidence="2">Uncharacterized protein</fullName>
    </submittedName>
</protein>
<dbReference type="AlphaFoldDB" id="A0A2T8KJN9"/>
<organism evidence="2">
    <name type="scientific">Panicum hallii</name>
    <dbReference type="NCBI Taxonomy" id="206008"/>
    <lineage>
        <taxon>Eukaryota</taxon>
        <taxon>Viridiplantae</taxon>
        <taxon>Streptophyta</taxon>
        <taxon>Embryophyta</taxon>
        <taxon>Tracheophyta</taxon>
        <taxon>Spermatophyta</taxon>
        <taxon>Magnoliopsida</taxon>
        <taxon>Liliopsida</taxon>
        <taxon>Poales</taxon>
        <taxon>Poaceae</taxon>
        <taxon>PACMAD clade</taxon>
        <taxon>Panicoideae</taxon>
        <taxon>Panicodae</taxon>
        <taxon>Paniceae</taxon>
        <taxon>Panicinae</taxon>
        <taxon>Panicum</taxon>
        <taxon>Panicum sect. Panicum</taxon>
    </lineage>
</organism>
<dbReference type="EMBL" id="CM008048">
    <property type="protein sequence ID" value="PVH62405.1"/>
    <property type="molecule type" value="Genomic_DNA"/>
</dbReference>
<proteinExistence type="predicted"/>